<dbReference type="AlphaFoldDB" id="A0A0F9J621"/>
<protein>
    <submittedName>
        <fullName evidence="2">Uncharacterized protein</fullName>
    </submittedName>
</protein>
<feature type="compositionally biased region" description="Polar residues" evidence="1">
    <location>
        <begin position="143"/>
        <end position="155"/>
    </location>
</feature>
<evidence type="ECO:0000256" key="1">
    <source>
        <dbReference type="SAM" id="MobiDB-lite"/>
    </source>
</evidence>
<reference evidence="2" key="1">
    <citation type="journal article" date="2015" name="Nature">
        <title>Complex archaea that bridge the gap between prokaryotes and eukaryotes.</title>
        <authorList>
            <person name="Spang A."/>
            <person name="Saw J.H."/>
            <person name="Jorgensen S.L."/>
            <person name="Zaremba-Niedzwiedzka K."/>
            <person name="Martijn J."/>
            <person name="Lind A.E."/>
            <person name="van Eijk R."/>
            <person name="Schleper C."/>
            <person name="Guy L."/>
            <person name="Ettema T.J."/>
        </authorList>
    </citation>
    <scope>NUCLEOTIDE SEQUENCE</scope>
</reference>
<dbReference type="EMBL" id="LAZR01018869">
    <property type="protein sequence ID" value="KKL94657.1"/>
    <property type="molecule type" value="Genomic_DNA"/>
</dbReference>
<sequence length="155" mass="17447">MQTVYLVDQGQDFLEWDIEDGKVVACRPLQGWLWNGTEVHNTNIQPGDILDITTPRGRRTTLNHPVERVEEKPPLKCRDCGLLSAPKVFREGENPAVRCTLGLWDKQGVEHWYSYGQSQLNRGPVRRFGEACTQGRPKDSKPGSGSSDTVPSAEW</sequence>
<evidence type="ECO:0000313" key="2">
    <source>
        <dbReference type="EMBL" id="KKL94657.1"/>
    </source>
</evidence>
<name>A0A0F9J621_9ZZZZ</name>
<comment type="caution">
    <text evidence="2">The sequence shown here is derived from an EMBL/GenBank/DDBJ whole genome shotgun (WGS) entry which is preliminary data.</text>
</comment>
<proteinExistence type="predicted"/>
<feature type="region of interest" description="Disordered" evidence="1">
    <location>
        <begin position="129"/>
        <end position="155"/>
    </location>
</feature>
<gene>
    <name evidence="2" type="ORF">LCGC14_1862480</name>
</gene>
<accession>A0A0F9J621</accession>
<organism evidence="2">
    <name type="scientific">marine sediment metagenome</name>
    <dbReference type="NCBI Taxonomy" id="412755"/>
    <lineage>
        <taxon>unclassified sequences</taxon>
        <taxon>metagenomes</taxon>
        <taxon>ecological metagenomes</taxon>
    </lineage>
</organism>